<evidence type="ECO:0000313" key="7">
    <source>
        <dbReference type="EMBL" id="QDU30078.1"/>
    </source>
</evidence>
<dbReference type="InterPro" id="IPR008979">
    <property type="entry name" value="Galactose-bd-like_sf"/>
</dbReference>
<dbReference type="InterPro" id="IPR013427">
    <property type="entry name" value="Haem-bd_dom_put"/>
</dbReference>
<protein>
    <submittedName>
        <fullName evidence="7">Cytochrome c</fullName>
    </submittedName>
</protein>
<keyword evidence="8" id="KW-1185">Reference proteome</keyword>
<dbReference type="NCBIfam" id="TIGR02603">
    <property type="entry name" value="CxxCH_TIGR02603"/>
    <property type="match status" value="1"/>
</dbReference>
<dbReference type="EMBL" id="CP036274">
    <property type="protein sequence ID" value="QDU30078.1"/>
    <property type="molecule type" value="Genomic_DNA"/>
</dbReference>
<evidence type="ECO:0000313" key="8">
    <source>
        <dbReference type="Proteomes" id="UP000315017"/>
    </source>
</evidence>
<dbReference type="OrthoDB" id="225269at2"/>
<dbReference type="KEGG" id="aagg:ETAA8_51970"/>
<evidence type="ECO:0000256" key="3">
    <source>
        <dbReference type="ARBA" id="ARBA00023004"/>
    </source>
</evidence>
<dbReference type="RefSeq" id="WP_145094943.1">
    <property type="nucleotide sequence ID" value="NZ_CP036274.1"/>
</dbReference>
<dbReference type="PANTHER" id="PTHR33546">
    <property type="entry name" value="LARGE, MULTIFUNCTIONAL SECRETED PROTEIN-RELATED"/>
    <property type="match status" value="1"/>
</dbReference>
<dbReference type="Gene3D" id="2.60.120.260">
    <property type="entry name" value="Galactose-binding domain-like"/>
    <property type="match status" value="1"/>
</dbReference>
<keyword evidence="3 4" id="KW-0408">Iron</keyword>
<proteinExistence type="predicted"/>
<dbReference type="InterPro" id="IPR036909">
    <property type="entry name" value="Cyt_c-like_dom_sf"/>
</dbReference>
<dbReference type="InterPro" id="IPR016024">
    <property type="entry name" value="ARM-type_fold"/>
</dbReference>
<dbReference type="PROSITE" id="PS51007">
    <property type="entry name" value="CYTC"/>
    <property type="match status" value="1"/>
</dbReference>
<dbReference type="InterPro" id="IPR055557">
    <property type="entry name" value="DUF7133"/>
</dbReference>
<dbReference type="SUPFAM" id="SSF50952">
    <property type="entry name" value="Soluble quinoprotein glucose dehydrogenase"/>
    <property type="match status" value="1"/>
</dbReference>
<dbReference type="InterPro" id="IPR011989">
    <property type="entry name" value="ARM-like"/>
</dbReference>
<keyword evidence="5" id="KW-0732">Signal</keyword>
<dbReference type="InterPro" id="IPR011041">
    <property type="entry name" value="Quinoprot_gluc/sorb_DH_b-prop"/>
</dbReference>
<dbReference type="SUPFAM" id="SSF48371">
    <property type="entry name" value="ARM repeat"/>
    <property type="match status" value="1"/>
</dbReference>
<evidence type="ECO:0000256" key="4">
    <source>
        <dbReference type="PROSITE-ProRule" id="PRU00433"/>
    </source>
</evidence>
<sequence length="1166" mass="127222" precursor="true">MPFVAIRVCLTGLLAMVSSAVAMAADVDWKTVAVPQAWKASPGGTDTRLWYRAAVRIPQDWQGREVSLAIESVDDAREIYFAGQKIGTLGQFPPNFLSGIGETKRLKIPAEKLRPGEVHQLAIRVCVVDGRSGFNVAAPVLFAGDQAVRMLGNWQTRSGDDLAWASATAAELASIPTFEKVEPADVVERELKKLQDEVGPLSPEQTLAHLKVPDDLKIELAISEPAVRQPLSIKWDARGRLWCVQYLQYPHPAGLTAISRDKFLRTVYDKVPPAPPHHFLGEDKITIHEDTNGDGKYDQHKTFVDGLSVCSSFAFGNGGVWVLNPPYLLFYPDKNGDDIPDGDPEVHLEGFGIEDSHSVANNLRWGPDGWLYGAQGSTVTGDIRRPGEKKAVHSLGQLIWRYHPPTKKYEIFAEGGGNAFGVEFDDEGRVFSGHNGGNTRGFHYVQGGYFQKGFGKHGELSNPFTFGYFEAMAHAKVPRFTHAFVIYGSHALPAKYRGQLMGVAPLQSHVTLSDLKADKSSFKTEDVGHLFTSSDPWVRPIDIQVGPDGAVYVVDMYEQRIDHASHYQGRVHKESGRIWRIVDKEAGATKLSDLSQNSADDLIATISSNLDDRWQRQTALQLLAQVSIPPKHRELLVTKLEQQLADAKGQQALELLWAVNALAGFNNRQTADCLKHSTPAVREWAVRLACDDDEVSSSLARDLATLASQETDARVRSQLASSARRLPAEPALAIVKALATTNDDAADIHLPLLMWWAIEAKAATDRDAVVELFADRQFCATPLAKSHLLERVARRYAATGQRKDLLTVAQLLKAAPSKEDAGKMMVGIEAAFQGRAMNQLPAELVTAMAAAGNASPTLRLRQGESAAVAAAIKEIGDDSVDASKRQQLVAIFGTINQPSCVPALLKLVKDSRNDGLRSVALGSLQSYADPTIGEQVVAAYRDLPEEVRAVAQSLLASRSAWAKSLIDAIDAGQIEPASIHESTVRRLLLSDSQAIRASCKKHWGELAGTSSEALRAQVEQLLGVAAGGSGNPYQGKKIYMQSCGKCHKLFTDGGQIGPDLTTYKRDDLRGILLNVVNPSAEIREGFENYLVQTADGRTLSGFIAEQDAQVLVLRGVDGQSLSLPRDEIEDLRAVPISLMPEGLLKKLSEQQIRDLLAYIRSTQPLP</sequence>
<dbReference type="SUPFAM" id="SSF49785">
    <property type="entry name" value="Galactose-binding domain-like"/>
    <property type="match status" value="1"/>
</dbReference>
<feature type="chain" id="PRO_5022091828" evidence="5">
    <location>
        <begin position="25"/>
        <end position="1166"/>
    </location>
</feature>
<feature type="domain" description="Cytochrome c" evidence="6">
    <location>
        <begin position="1030"/>
        <end position="1163"/>
    </location>
</feature>
<dbReference type="Gene3D" id="1.25.10.10">
    <property type="entry name" value="Leucine-rich Repeat Variant"/>
    <property type="match status" value="1"/>
</dbReference>
<dbReference type="InterPro" id="IPR011042">
    <property type="entry name" value="6-blade_b-propeller_TolB-like"/>
</dbReference>
<organism evidence="7 8">
    <name type="scientific">Anatilimnocola aggregata</name>
    <dbReference type="NCBI Taxonomy" id="2528021"/>
    <lineage>
        <taxon>Bacteria</taxon>
        <taxon>Pseudomonadati</taxon>
        <taxon>Planctomycetota</taxon>
        <taxon>Planctomycetia</taxon>
        <taxon>Pirellulales</taxon>
        <taxon>Pirellulaceae</taxon>
        <taxon>Anatilimnocola</taxon>
    </lineage>
</organism>
<dbReference type="InterPro" id="IPR013428">
    <property type="entry name" value="Membrane-bound_put_N"/>
</dbReference>
<dbReference type="Proteomes" id="UP000315017">
    <property type="component" value="Chromosome"/>
</dbReference>
<reference evidence="7 8" key="1">
    <citation type="submission" date="2019-02" db="EMBL/GenBank/DDBJ databases">
        <title>Deep-cultivation of Planctomycetes and their phenomic and genomic characterization uncovers novel biology.</title>
        <authorList>
            <person name="Wiegand S."/>
            <person name="Jogler M."/>
            <person name="Boedeker C."/>
            <person name="Pinto D."/>
            <person name="Vollmers J."/>
            <person name="Rivas-Marin E."/>
            <person name="Kohn T."/>
            <person name="Peeters S.H."/>
            <person name="Heuer A."/>
            <person name="Rast P."/>
            <person name="Oberbeckmann S."/>
            <person name="Bunk B."/>
            <person name="Jeske O."/>
            <person name="Meyerdierks A."/>
            <person name="Storesund J.E."/>
            <person name="Kallscheuer N."/>
            <person name="Luecker S."/>
            <person name="Lage O.M."/>
            <person name="Pohl T."/>
            <person name="Merkel B.J."/>
            <person name="Hornburger P."/>
            <person name="Mueller R.-W."/>
            <person name="Bruemmer F."/>
            <person name="Labrenz M."/>
            <person name="Spormann A.M."/>
            <person name="Op den Camp H."/>
            <person name="Overmann J."/>
            <person name="Amann R."/>
            <person name="Jetten M.S.M."/>
            <person name="Mascher T."/>
            <person name="Medema M.H."/>
            <person name="Devos D.P."/>
            <person name="Kaster A.-K."/>
            <person name="Ovreas L."/>
            <person name="Rohde M."/>
            <person name="Galperin M.Y."/>
            <person name="Jogler C."/>
        </authorList>
    </citation>
    <scope>NUCLEOTIDE SEQUENCE [LARGE SCALE GENOMIC DNA]</scope>
    <source>
        <strain evidence="7 8">ETA_A8</strain>
    </source>
</reference>
<dbReference type="Gene3D" id="2.120.10.30">
    <property type="entry name" value="TolB, C-terminal domain"/>
    <property type="match status" value="1"/>
</dbReference>
<evidence type="ECO:0000256" key="1">
    <source>
        <dbReference type="ARBA" id="ARBA00022617"/>
    </source>
</evidence>
<dbReference type="NCBIfam" id="TIGR02604">
    <property type="entry name" value="Piru_Ver_Nterm"/>
    <property type="match status" value="1"/>
</dbReference>
<dbReference type="PANTHER" id="PTHR33546:SF1">
    <property type="entry name" value="LARGE, MULTIFUNCTIONAL SECRETED PROTEIN"/>
    <property type="match status" value="1"/>
</dbReference>
<dbReference type="Pfam" id="PF23500">
    <property type="entry name" value="DUF7133"/>
    <property type="match status" value="1"/>
</dbReference>
<keyword evidence="2 4" id="KW-0479">Metal-binding</keyword>
<gene>
    <name evidence="7" type="ORF">ETAA8_51970</name>
</gene>
<evidence type="ECO:0000259" key="6">
    <source>
        <dbReference type="PROSITE" id="PS51007"/>
    </source>
</evidence>
<evidence type="ECO:0000256" key="5">
    <source>
        <dbReference type="SAM" id="SignalP"/>
    </source>
</evidence>
<name>A0A517YIM5_9BACT</name>
<keyword evidence="1 4" id="KW-0349">Heme</keyword>
<accession>A0A517YIM5</accession>
<dbReference type="GO" id="GO:0046872">
    <property type="term" value="F:metal ion binding"/>
    <property type="evidence" value="ECO:0007669"/>
    <property type="project" value="UniProtKB-KW"/>
</dbReference>
<dbReference type="GO" id="GO:0020037">
    <property type="term" value="F:heme binding"/>
    <property type="evidence" value="ECO:0007669"/>
    <property type="project" value="InterPro"/>
</dbReference>
<dbReference type="SUPFAM" id="SSF46626">
    <property type="entry name" value="Cytochrome c"/>
    <property type="match status" value="1"/>
</dbReference>
<evidence type="ECO:0000256" key="2">
    <source>
        <dbReference type="ARBA" id="ARBA00022723"/>
    </source>
</evidence>
<dbReference type="Gene3D" id="1.10.760.10">
    <property type="entry name" value="Cytochrome c-like domain"/>
    <property type="match status" value="1"/>
</dbReference>
<dbReference type="AlphaFoldDB" id="A0A517YIM5"/>
<dbReference type="GO" id="GO:0009055">
    <property type="term" value="F:electron transfer activity"/>
    <property type="evidence" value="ECO:0007669"/>
    <property type="project" value="InterPro"/>
</dbReference>
<dbReference type="InterPro" id="IPR009056">
    <property type="entry name" value="Cyt_c-like_dom"/>
</dbReference>
<feature type="signal peptide" evidence="5">
    <location>
        <begin position="1"/>
        <end position="24"/>
    </location>
</feature>